<dbReference type="Proteomes" id="UP000219612">
    <property type="component" value="Unassembled WGS sequence"/>
</dbReference>
<evidence type="ECO:0000256" key="2">
    <source>
        <dbReference type="ARBA" id="ARBA00023315"/>
    </source>
</evidence>
<keyword evidence="5" id="KW-1185">Reference proteome</keyword>
<evidence type="ECO:0000313" key="4">
    <source>
        <dbReference type="EMBL" id="SNY04786.1"/>
    </source>
</evidence>
<proteinExistence type="predicted"/>
<feature type="domain" description="N-acetyltransferase" evidence="3">
    <location>
        <begin position="1"/>
        <end position="149"/>
    </location>
</feature>
<dbReference type="GO" id="GO:0016747">
    <property type="term" value="F:acyltransferase activity, transferring groups other than amino-acyl groups"/>
    <property type="evidence" value="ECO:0007669"/>
    <property type="project" value="InterPro"/>
</dbReference>
<evidence type="ECO:0000313" key="5">
    <source>
        <dbReference type="Proteomes" id="UP000219612"/>
    </source>
</evidence>
<keyword evidence="1 4" id="KW-0808">Transferase</keyword>
<dbReference type="PROSITE" id="PS51186">
    <property type="entry name" value="GNAT"/>
    <property type="match status" value="1"/>
</dbReference>
<dbReference type="InterPro" id="IPR016181">
    <property type="entry name" value="Acyl_CoA_acyltransferase"/>
</dbReference>
<dbReference type="InterPro" id="IPR050832">
    <property type="entry name" value="Bact_Acetyltransf"/>
</dbReference>
<dbReference type="EMBL" id="OBDY01000001">
    <property type="protein sequence ID" value="SNY04786.1"/>
    <property type="molecule type" value="Genomic_DNA"/>
</dbReference>
<dbReference type="InterPro" id="IPR000182">
    <property type="entry name" value="GNAT_dom"/>
</dbReference>
<dbReference type="SUPFAM" id="SSF55729">
    <property type="entry name" value="Acyl-CoA N-acyltransferases (Nat)"/>
    <property type="match status" value="2"/>
</dbReference>
<organism evidence="4 5">
    <name type="scientific">Paractinoplanes atraurantiacus</name>
    <dbReference type="NCBI Taxonomy" id="1036182"/>
    <lineage>
        <taxon>Bacteria</taxon>
        <taxon>Bacillati</taxon>
        <taxon>Actinomycetota</taxon>
        <taxon>Actinomycetes</taxon>
        <taxon>Micromonosporales</taxon>
        <taxon>Micromonosporaceae</taxon>
        <taxon>Paractinoplanes</taxon>
    </lineage>
</organism>
<dbReference type="AlphaFoldDB" id="A0A285F346"/>
<name>A0A285F346_9ACTN</name>
<dbReference type="Gene3D" id="3.40.630.30">
    <property type="match status" value="1"/>
</dbReference>
<reference evidence="4 5" key="1">
    <citation type="submission" date="2017-09" db="EMBL/GenBank/DDBJ databases">
        <authorList>
            <person name="Ehlers B."/>
            <person name="Leendertz F.H."/>
        </authorList>
    </citation>
    <scope>NUCLEOTIDE SEQUENCE [LARGE SCALE GENOMIC DNA]</scope>
    <source>
        <strain evidence="4 5">CGMCC 4.6857</strain>
    </source>
</reference>
<dbReference type="Pfam" id="PF00583">
    <property type="entry name" value="Acetyltransf_1"/>
    <property type="match status" value="1"/>
</dbReference>
<sequence length="325" mass="35877">MRVEPLGGAVETAYEIARVCQEHDQPDIPFSTLEGYRVAQANGWPGYTYERSLGLLDGKPVGLMELDMSQDDNLDTVNIGIAVLPSARRHGVGRALWEAAVARTHALGRRHLIGPTVQRHPDGGAFATAMGATAGLEEIRSRLDIRTLDQAHLDGLLAEARARAGGYELVRWTGVAPDEIIDDVAYLQGRLVGDAPVGDLAWEAEKVDADRIREDERSRLRRGRTSYHAGALHAGRLVAVTTIAVENEKPAQVWQNITLVDPEHRGHRLGLLVKLENLRHVRENEPRAEVIDTFNAASNEHMLRVNRAMGFQPVESTIQWQKTVA</sequence>
<keyword evidence="2" id="KW-0012">Acyltransferase</keyword>
<gene>
    <name evidence="4" type="ORF">SAMN05421748_101317</name>
</gene>
<dbReference type="PANTHER" id="PTHR43877">
    <property type="entry name" value="AMINOALKYLPHOSPHONATE N-ACETYLTRANSFERASE-RELATED-RELATED"/>
    <property type="match status" value="1"/>
</dbReference>
<protein>
    <submittedName>
        <fullName evidence="4">Acetyltransferase (GNAT) family protein</fullName>
    </submittedName>
</protein>
<dbReference type="PANTHER" id="PTHR43877:SF8">
    <property type="entry name" value="N-ACETYLGLUTAMATE SYNTHASE-RELATED"/>
    <property type="match status" value="1"/>
</dbReference>
<evidence type="ECO:0000259" key="3">
    <source>
        <dbReference type="PROSITE" id="PS51186"/>
    </source>
</evidence>
<dbReference type="CDD" id="cd04301">
    <property type="entry name" value="NAT_SF"/>
    <property type="match status" value="1"/>
</dbReference>
<evidence type="ECO:0000256" key="1">
    <source>
        <dbReference type="ARBA" id="ARBA00022679"/>
    </source>
</evidence>
<accession>A0A285F346</accession>